<keyword evidence="3" id="KW-1185">Reference proteome</keyword>
<dbReference type="AlphaFoldDB" id="A0AAV2NPZ5"/>
<protein>
    <submittedName>
        <fullName evidence="2">Uncharacterized protein</fullName>
    </submittedName>
</protein>
<evidence type="ECO:0000313" key="3">
    <source>
        <dbReference type="Proteomes" id="UP001497644"/>
    </source>
</evidence>
<accession>A0AAV2NPZ5</accession>
<dbReference type="Proteomes" id="UP001497644">
    <property type="component" value="Chromosome 3"/>
</dbReference>
<sequence>MVQHTVCIGSCLYEYDGSAERQLCRAPSQPISGEDTSQAPTASALRSREAPIHKRQSATRGRESRPFVCVAFCQVLQTVQARALRA</sequence>
<organism evidence="2 3">
    <name type="scientific">Lasius platythorax</name>
    <dbReference type="NCBI Taxonomy" id="488582"/>
    <lineage>
        <taxon>Eukaryota</taxon>
        <taxon>Metazoa</taxon>
        <taxon>Ecdysozoa</taxon>
        <taxon>Arthropoda</taxon>
        <taxon>Hexapoda</taxon>
        <taxon>Insecta</taxon>
        <taxon>Pterygota</taxon>
        <taxon>Neoptera</taxon>
        <taxon>Endopterygota</taxon>
        <taxon>Hymenoptera</taxon>
        <taxon>Apocrita</taxon>
        <taxon>Aculeata</taxon>
        <taxon>Formicoidea</taxon>
        <taxon>Formicidae</taxon>
        <taxon>Formicinae</taxon>
        <taxon>Lasius</taxon>
        <taxon>Lasius</taxon>
    </lineage>
</organism>
<feature type="compositionally biased region" description="Polar residues" evidence="1">
    <location>
        <begin position="29"/>
        <end position="41"/>
    </location>
</feature>
<evidence type="ECO:0000313" key="2">
    <source>
        <dbReference type="EMBL" id="CAL1681881.1"/>
    </source>
</evidence>
<name>A0AAV2NPZ5_9HYME</name>
<evidence type="ECO:0000256" key="1">
    <source>
        <dbReference type="SAM" id="MobiDB-lite"/>
    </source>
</evidence>
<proteinExistence type="predicted"/>
<reference evidence="2" key="1">
    <citation type="submission" date="2024-04" db="EMBL/GenBank/DDBJ databases">
        <authorList>
            <consortium name="Molecular Ecology Group"/>
        </authorList>
    </citation>
    <scope>NUCLEOTIDE SEQUENCE</scope>
</reference>
<gene>
    <name evidence="2" type="ORF">LPLAT_LOCUS7808</name>
</gene>
<feature type="region of interest" description="Disordered" evidence="1">
    <location>
        <begin position="26"/>
        <end position="63"/>
    </location>
</feature>
<dbReference type="EMBL" id="OZ034826">
    <property type="protein sequence ID" value="CAL1681881.1"/>
    <property type="molecule type" value="Genomic_DNA"/>
</dbReference>